<dbReference type="Proteomes" id="UP000238191">
    <property type="component" value="Unassembled WGS sequence"/>
</dbReference>
<dbReference type="RefSeq" id="WP_046965506.1">
    <property type="nucleotide sequence ID" value="NZ_MDEI01000034.1"/>
</dbReference>
<protein>
    <submittedName>
        <fullName evidence="1">Uncharacterized protein</fullName>
    </submittedName>
</protein>
<organism evidence="1 2">
    <name type="scientific">Xanthomonas pisi</name>
    <dbReference type="NCBI Taxonomy" id="56457"/>
    <lineage>
        <taxon>Bacteria</taxon>
        <taxon>Pseudomonadati</taxon>
        <taxon>Pseudomonadota</taxon>
        <taxon>Gammaproteobacteria</taxon>
        <taxon>Lysobacterales</taxon>
        <taxon>Lysobacteraceae</taxon>
        <taxon>Xanthomonas</taxon>
    </lineage>
</organism>
<sequence>MAFYILIDKISESEREAFYRFYDTAYPDEVGELRLDKATNSIEMTKPCREAFFIRAATKVARHFHDGNLPESTCWAS</sequence>
<accession>A0A2S7CRT7</accession>
<comment type="caution">
    <text evidence="1">The sequence shown here is derived from an EMBL/GenBank/DDBJ whole genome shotgun (WGS) entry which is preliminary data.</text>
</comment>
<keyword evidence="2" id="KW-1185">Reference proteome</keyword>
<evidence type="ECO:0000313" key="2">
    <source>
        <dbReference type="Proteomes" id="UP000238191"/>
    </source>
</evidence>
<dbReference type="EMBL" id="MDEI01000034">
    <property type="protein sequence ID" value="PPU64304.1"/>
    <property type="molecule type" value="Genomic_DNA"/>
</dbReference>
<dbReference type="OrthoDB" id="6905207at2"/>
<name>A0A2S7CRT7_9XANT</name>
<dbReference type="AlphaFoldDB" id="A0A2S7CRT7"/>
<gene>
    <name evidence="1" type="ORF">XpiCFBP4643_22350</name>
</gene>
<reference evidence="2" key="1">
    <citation type="submission" date="2016-08" db="EMBL/GenBank/DDBJ databases">
        <authorList>
            <person name="Merda D."/>
            <person name="Briand M."/>
            <person name="Taghouti G."/>
            <person name="Carrere S."/>
            <person name="Gouzy J."/>
            <person name="Portier P."/>
            <person name="Jacques M.-A."/>
            <person name="Fischer-Le Saux M."/>
        </authorList>
    </citation>
    <scope>NUCLEOTIDE SEQUENCE [LARGE SCALE GENOMIC DNA]</scope>
    <source>
        <strain evidence="2">CFBP4643</strain>
    </source>
</reference>
<evidence type="ECO:0000313" key="1">
    <source>
        <dbReference type="EMBL" id="PPU64304.1"/>
    </source>
</evidence>
<proteinExistence type="predicted"/>